<dbReference type="HAMAP" id="MF_01904">
    <property type="entry name" value="PEPcase_type2"/>
    <property type="match status" value="1"/>
</dbReference>
<dbReference type="InterPro" id="IPR040442">
    <property type="entry name" value="Pyrv_kinase-like_dom_sf"/>
</dbReference>
<dbReference type="OrthoDB" id="85849at2157"/>
<dbReference type="NCBIfam" id="TIGR02751">
    <property type="entry name" value="PEPCase_arch"/>
    <property type="match status" value="1"/>
</dbReference>
<evidence type="ECO:0000256" key="3">
    <source>
        <dbReference type="ARBA" id="ARBA00023300"/>
    </source>
</evidence>
<dbReference type="Pfam" id="PF14010">
    <property type="entry name" value="PEPcase_2"/>
    <property type="match status" value="1"/>
</dbReference>
<dbReference type="EC" id="4.1.1.31" evidence="4 5"/>
<feature type="region of interest" description="Disordered" evidence="6">
    <location>
        <begin position="1"/>
        <end position="21"/>
    </location>
</feature>
<name>A0A1H3JJX0_9EURY</name>
<comment type="similarity">
    <text evidence="4">Belongs to the PEPCase type 2 family.</text>
</comment>
<gene>
    <name evidence="4" type="primary">ppcA</name>
    <name evidence="7" type="ORF">SAMN04487946_11418</name>
</gene>
<organism evidence="7 8">
    <name type="scientific">Halobellus clavatus</name>
    <dbReference type="NCBI Taxonomy" id="660517"/>
    <lineage>
        <taxon>Archaea</taxon>
        <taxon>Methanobacteriati</taxon>
        <taxon>Methanobacteriota</taxon>
        <taxon>Stenosarchaea group</taxon>
        <taxon>Halobacteria</taxon>
        <taxon>Halobacteriales</taxon>
        <taxon>Haloferacaceae</taxon>
        <taxon>Halobellus</taxon>
    </lineage>
</organism>
<reference evidence="8" key="1">
    <citation type="submission" date="2016-10" db="EMBL/GenBank/DDBJ databases">
        <authorList>
            <person name="Varghese N."/>
            <person name="Submissions S."/>
        </authorList>
    </citation>
    <scope>NUCLEOTIDE SEQUENCE [LARGE SCALE GENOMIC DNA]</scope>
    <source>
        <strain evidence="8">CGMCC 1.10118</strain>
    </source>
</reference>
<keyword evidence="3 4" id="KW-0120">Carbon dioxide fixation</keyword>
<keyword evidence="8" id="KW-1185">Reference proteome</keyword>
<dbReference type="InterPro" id="IPR007566">
    <property type="entry name" value="PEP_COase_arc-type"/>
</dbReference>
<keyword evidence="2 4" id="KW-0456">Lyase</keyword>
<feature type="compositionally biased region" description="Basic and acidic residues" evidence="6">
    <location>
        <begin position="1"/>
        <end position="11"/>
    </location>
</feature>
<accession>A0A1H3JJX0</accession>
<dbReference type="Gene3D" id="3.20.20.60">
    <property type="entry name" value="Phosphoenolpyruvate-binding domains"/>
    <property type="match status" value="1"/>
</dbReference>
<dbReference type="PIRSF" id="PIRSF006677">
    <property type="entry name" value="UCP006677"/>
    <property type="match status" value="1"/>
</dbReference>
<evidence type="ECO:0000256" key="4">
    <source>
        <dbReference type="HAMAP-Rule" id="MF_01904"/>
    </source>
</evidence>
<dbReference type="GO" id="GO:0006099">
    <property type="term" value="P:tricarboxylic acid cycle"/>
    <property type="evidence" value="ECO:0007669"/>
    <property type="project" value="InterPro"/>
</dbReference>
<evidence type="ECO:0000256" key="2">
    <source>
        <dbReference type="ARBA" id="ARBA00023239"/>
    </source>
</evidence>
<dbReference type="EMBL" id="FNPB01000014">
    <property type="protein sequence ID" value="SDY40216.1"/>
    <property type="molecule type" value="Genomic_DNA"/>
</dbReference>
<proteinExistence type="inferred from homology"/>
<dbReference type="InterPro" id="IPR015813">
    <property type="entry name" value="Pyrv/PenolPyrv_kinase-like_dom"/>
</dbReference>
<dbReference type="STRING" id="660517.SAMN04487946_11418"/>
<comment type="catalytic activity">
    <reaction evidence="4">
        <text>oxaloacetate + phosphate = phosphoenolpyruvate + hydrogencarbonate</text>
        <dbReference type="Rhea" id="RHEA:28370"/>
        <dbReference type="ChEBI" id="CHEBI:16452"/>
        <dbReference type="ChEBI" id="CHEBI:17544"/>
        <dbReference type="ChEBI" id="CHEBI:43474"/>
        <dbReference type="ChEBI" id="CHEBI:58702"/>
        <dbReference type="EC" id="4.1.1.31"/>
    </reaction>
</comment>
<comment type="subunit">
    <text evidence="4">Homotetramer.</text>
</comment>
<dbReference type="GO" id="GO:0006107">
    <property type="term" value="P:oxaloacetate metabolic process"/>
    <property type="evidence" value="ECO:0007669"/>
    <property type="project" value="UniProtKB-UniRule"/>
</dbReference>
<evidence type="ECO:0000256" key="6">
    <source>
        <dbReference type="SAM" id="MobiDB-lite"/>
    </source>
</evidence>
<evidence type="ECO:0000256" key="1">
    <source>
        <dbReference type="ARBA" id="ARBA00022842"/>
    </source>
</evidence>
<comment type="cofactor">
    <cofactor evidence="4">
        <name>Mg(2+)</name>
        <dbReference type="ChEBI" id="CHEBI:18420"/>
    </cofactor>
</comment>
<dbReference type="Proteomes" id="UP000199170">
    <property type="component" value="Unassembled WGS sequence"/>
</dbReference>
<dbReference type="GO" id="GO:0008964">
    <property type="term" value="F:phosphoenolpyruvate carboxylase activity"/>
    <property type="evidence" value="ECO:0007669"/>
    <property type="project" value="UniProtKB-UniRule"/>
</dbReference>
<sequence length="502" mass="56110">MTGAPDPHDPPRVMSTQHPDNATVPFFAEGDVIEGETEVREAYYAYSHLGCDEQMWDFEGKEGDEYAVKKLLSRFDDYFADERLGAENRLTLRGPNPDLEESEAKILLEILESIPRSYDAAEAFYRNLRNIDGEGEHRTVAPIHEVIVPMVTSASQVNAVHDYYEDFVVGKADRAIDGRTVADWVGPFRPEEIAVIPLIEDREYLLNADEILRGYLEGRDRDAQRVFLARSDPALNYGSLAADLVNKVSLRRLYHAAADLDVELYPILGAGPAPFRGGLTPDTVDRVLDTYPEVETFTVQSGFKYDYPPQDVQAAIERLRTAERDRTAPEVDESRLLAVADRSAERYSEQVSEVAPTVNRLAEYVPQRRDRKLHVGLFGYSREVGEIELPRAITYTAALYSIGFPPTLMGLAGLEADDWAVVDDCLPGFRELLASAARYYNPRSLSVLPLDEDEVRPALDRVDVTPDPDHRAATDEVIDALDTGGDVRSGIVRAARCRQFLG</sequence>
<dbReference type="GO" id="GO:0000287">
    <property type="term" value="F:magnesium ion binding"/>
    <property type="evidence" value="ECO:0007669"/>
    <property type="project" value="UniProtKB-UniRule"/>
</dbReference>
<dbReference type="RefSeq" id="WP_217635392.1">
    <property type="nucleotide sequence ID" value="NZ_FNPB01000014.1"/>
</dbReference>
<protein>
    <recommendedName>
        <fullName evidence="4 5">Phosphoenolpyruvate carboxylase</fullName>
        <shortName evidence="4">PEPC</shortName>
        <shortName evidence="4">PEPCase</shortName>
        <ecNumber evidence="4 5">4.1.1.31</ecNumber>
    </recommendedName>
</protein>
<comment type="function">
    <text evidence="4">Catalyzes the irreversible beta-carboxylation of phosphoenolpyruvate (PEP) to form oxaloacetate (OAA), a four-carbon dicarboxylic acid source for the tricarboxylic acid cycle.</text>
</comment>
<dbReference type="AlphaFoldDB" id="A0A1H3JJX0"/>
<keyword evidence="7" id="KW-0670">Pyruvate</keyword>
<dbReference type="GO" id="GO:0015977">
    <property type="term" value="P:carbon fixation"/>
    <property type="evidence" value="ECO:0007669"/>
    <property type="project" value="UniProtKB-UniRule"/>
</dbReference>
<evidence type="ECO:0000313" key="8">
    <source>
        <dbReference type="Proteomes" id="UP000199170"/>
    </source>
</evidence>
<evidence type="ECO:0000256" key="5">
    <source>
        <dbReference type="NCBIfam" id="TIGR02751"/>
    </source>
</evidence>
<evidence type="ECO:0000313" key="7">
    <source>
        <dbReference type="EMBL" id="SDY40216.1"/>
    </source>
</evidence>
<keyword evidence="1 4" id="KW-0460">Magnesium</keyword>
<dbReference type="SUPFAM" id="SSF51621">
    <property type="entry name" value="Phosphoenolpyruvate/pyruvate domain"/>
    <property type="match status" value="1"/>
</dbReference>